<organism evidence="1 2">
    <name type="scientific">Acrasis kona</name>
    <dbReference type="NCBI Taxonomy" id="1008807"/>
    <lineage>
        <taxon>Eukaryota</taxon>
        <taxon>Discoba</taxon>
        <taxon>Heterolobosea</taxon>
        <taxon>Tetramitia</taxon>
        <taxon>Eutetramitia</taxon>
        <taxon>Acrasidae</taxon>
        <taxon>Acrasis</taxon>
    </lineage>
</organism>
<name>A0AAW2Z6G2_9EUKA</name>
<keyword evidence="2" id="KW-1185">Reference proteome</keyword>
<reference evidence="1 2" key="1">
    <citation type="submission" date="2024-03" db="EMBL/GenBank/DDBJ databases">
        <title>The Acrasis kona genome and developmental transcriptomes reveal deep origins of eukaryotic multicellular pathways.</title>
        <authorList>
            <person name="Sheikh S."/>
            <person name="Fu C.-J."/>
            <person name="Brown M.W."/>
            <person name="Baldauf S.L."/>
        </authorList>
    </citation>
    <scope>NUCLEOTIDE SEQUENCE [LARGE SCALE GENOMIC DNA]</scope>
    <source>
        <strain evidence="1 2">ATCC MYA-3509</strain>
    </source>
</reference>
<gene>
    <name evidence="1" type="ORF">AKO1_011645</name>
</gene>
<sequence>MRFMYKHKIKEGPIVQMVNQAAAQGIITDSMSRNMIEVGRMAYGEIQVPTSPSIFKTDAYFKILKLAQTVLKYLNEDLNTKSQEDFDEFLGFEPSEQSVEPIVEINKNVKLPPITKQNLTPYDEVVRTSLERAKATANKSNKAEVILDPLESFESRSKSLQHRHPDMSEMTSSCNVVVEILLSLPSNSSTPPVIMQMFQQQTGEKFFNRTRMSLQRFCRAYPSIFDIKGEEISIKQEQEEQL</sequence>
<comment type="caution">
    <text evidence="1">The sequence shown here is derived from an EMBL/GenBank/DDBJ whole genome shotgun (WGS) entry which is preliminary data.</text>
</comment>
<evidence type="ECO:0000313" key="2">
    <source>
        <dbReference type="Proteomes" id="UP001431209"/>
    </source>
</evidence>
<accession>A0AAW2Z6G2</accession>
<protein>
    <submittedName>
        <fullName evidence="1">Uncharacterized protein</fullName>
    </submittedName>
</protein>
<dbReference type="AlphaFoldDB" id="A0AAW2Z6G2"/>
<dbReference type="EMBL" id="JAOPGA020001067">
    <property type="protein sequence ID" value="KAL0484726.1"/>
    <property type="molecule type" value="Genomic_DNA"/>
</dbReference>
<evidence type="ECO:0000313" key="1">
    <source>
        <dbReference type="EMBL" id="KAL0484726.1"/>
    </source>
</evidence>
<proteinExistence type="predicted"/>
<dbReference type="Proteomes" id="UP001431209">
    <property type="component" value="Unassembled WGS sequence"/>
</dbReference>